<organism evidence="6 7">
    <name type="scientific">Actinomycetospora aurantiaca</name>
    <dbReference type="NCBI Taxonomy" id="3129233"/>
    <lineage>
        <taxon>Bacteria</taxon>
        <taxon>Bacillati</taxon>
        <taxon>Actinomycetota</taxon>
        <taxon>Actinomycetes</taxon>
        <taxon>Pseudonocardiales</taxon>
        <taxon>Pseudonocardiaceae</taxon>
        <taxon>Actinomycetospora</taxon>
    </lineage>
</organism>
<dbReference type="Pfam" id="PF13439">
    <property type="entry name" value="Glyco_transf_4"/>
    <property type="match status" value="1"/>
</dbReference>
<dbReference type="Gene3D" id="3.90.550.10">
    <property type="entry name" value="Spore Coat Polysaccharide Biosynthesis Protein SpsA, Chain A"/>
    <property type="match status" value="1"/>
</dbReference>
<evidence type="ECO:0000313" key="7">
    <source>
        <dbReference type="Proteomes" id="UP001385809"/>
    </source>
</evidence>
<dbReference type="SUPFAM" id="SSF53448">
    <property type="entry name" value="Nucleotide-diphospho-sugar transferases"/>
    <property type="match status" value="1"/>
</dbReference>
<evidence type="ECO:0000259" key="3">
    <source>
        <dbReference type="Pfam" id="PF00534"/>
    </source>
</evidence>
<dbReference type="InterPro" id="IPR028098">
    <property type="entry name" value="Glyco_trans_4-like_N"/>
</dbReference>
<dbReference type="InterPro" id="IPR029044">
    <property type="entry name" value="Nucleotide-diphossugar_trans"/>
</dbReference>
<evidence type="ECO:0000313" key="6">
    <source>
        <dbReference type="EMBL" id="MEJ2866404.1"/>
    </source>
</evidence>
<dbReference type="CDD" id="cd00761">
    <property type="entry name" value="Glyco_tranf_GTA_type"/>
    <property type="match status" value="1"/>
</dbReference>
<feature type="domain" description="Glycosyl transferase family 1" evidence="3">
    <location>
        <begin position="516"/>
        <end position="659"/>
    </location>
</feature>
<feature type="domain" description="Glycosyltransferase subfamily 4-like N-terminal" evidence="5">
    <location>
        <begin position="330"/>
        <end position="487"/>
    </location>
</feature>
<dbReference type="InterPro" id="IPR001173">
    <property type="entry name" value="Glyco_trans_2-like"/>
</dbReference>
<dbReference type="Gene3D" id="3.40.50.2000">
    <property type="entry name" value="Glycogen Phosphorylase B"/>
    <property type="match status" value="2"/>
</dbReference>
<comment type="caution">
    <text evidence="6">The sequence shown here is derived from an EMBL/GenBank/DDBJ whole genome shotgun (WGS) entry which is preliminary data.</text>
</comment>
<proteinExistence type="predicted"/>
<dbReference type="Pfam" id="PF00534">
    <property type="entry name" value="Glycos_transf_1"/>
    <property type="match status" value="1"/>
</dbReference>
<name>A0ABU8MGH9_9PSEU</name>
<gene>
    <name evidence="6" type="ORF">WCD74_01420</name>
</gene>
<sequence>MTVDPLPSVSVAITNYNYGPFLGECLDSVLDQTITAEQVVVVDDGSTDTSRNVLQAYEKSITVIYTENRGVGAATARVIDECISDIILLLDSDDLMHHLRIEEVARIYATHRDVQWVYHDVEYVDQDSQLVPPPNDTRVSLVSGPQDHRAAARRGKLPTKFPPTAGLSWRRDFLQARLPLPLPLSSQDNYLKFVSAGLGRGYYLETKLAYQRIHAKNAYTGVKDGARETFLTRALGEMTDGLDREGLHRLSARFRARVLLRGGREGRRVVKQELLRLGATARVLRLLTCLPREAASMVRESCLRKRRARRSEREGPARLMVVCNDLHPYGAQRVSTVIAAGLTRYADVSLTTLERRSQTELTIPPKIENSRSLDRTFKGSIGYFELILKMGLTLVKNRPDVLLSNMLFSNLVCIPIAKALRIPVCVVEHNVPENLSIERSERVLLRLAKTLYHHADAFVGVSKEVTSRSEKAFALDLTRCFTIYNALPISEIKLRSEKVIEHPWFSGVDSQHVVTAVCVGAFRHAKGQDLLLHAMSALPELRVAFLGTGPLLDNAILLARQLGVQDRCVFLGHIENPYPYMSKSRLVIVPSRWEGFGLVAAEAGLLGTPVVATDVPGLRELVPRYVGGVLAQRAAAEPLREAISIALQSQRLESDLSEFSPESSAARYWEVLSARMTKVGPR</sequence>
<dbReference type="InterPro" id="IPR001296">
    <property type="entry name" value="Glyco_trans_1"/>
</dbReference>
<reference evidence="6 7" key="1">
    <citation type="submission" date="2024-03" db="EMBL/GenBank/DDBJ databases">
        <title>Actinomycetospora sp. OC33-EN08, a novel actinomycete isolated from wild orchid (Aerides multiflora).</title>
        <authorList>
            <person name="Suriyachadkun C."/>
        </authorList>
    </citation>
    <scope>NUCLEOTIDE SEQUENCE [LARGE SCALE GENOMIC DNA]</scope>
    <source>
        <strain evidence="6 7">OC33-EN08</strain>
    </source>
</reference>
<dbReference type="RefSeq" id="WP_337693028.1">
    <property type="nucleotide sequence ID" value="NZ_JBBEGN010000001.1"/>
</dbReference>
<evidence type="ECO:0000259" key="5">
    <source>
        <dbReference type="Pfam" id="PF13439"/>
    </source>
</evidence>
<dbReference type="CDD" id="cd03811">
    <property type="entry name" value="GT4_GT28_WabH-like"/>
    <property type="match status" value="1"/>
</dbReference>
<feature type="domain" description="Glycosyltransferase 2-like" evidence="4">
    <location>
        <begin position="10"/>
        <end position="113"/>
    </location>
</feature>
<dbReference type="Pfam" id="PF00535">
    <property type="entry name" value="Glycos_transf_2"/>
    <property type="match status" value="1"/>
</dbReference>
<keyword evidence="1 6" id="KW-0328">Glycosyltransferase</keyword>
<keyword evidence="2 6" id="KW-0808">Transferase</keyword>
<dbReference type="EC" id="2.4.-.-" evidence="6"/>
<evidence type="ECO:0000259" key="4">
    <source>
        <dbReference type="Pfam" id="PF00535"/>
    </source>
</evidence>
<dbReference type="GO" id="GO:0016757">
    <property type="term" value="F:glycosyltransferase activity"/>
    <property type="evidence" value="ECO:0007669"/>
    <property type="project" value="UniProtKB-KW"/>
</dbReference>
<evidence type="ECO:0000256" key="2">
    <source>
        <dbReference type="ARBA" id="ARBA00022679"/>
    </source>
</evidence>
<protein>
    <submittedName>
        <fullName evidence="6">Glycosyltransferase</fullName>
        <ecNumber evidence="6">2.4.-.-</ecNumber>
    </submittedName>
</protein>
<dbReference type="EMBL" id="JBBEGN010000001">
    <property type="protein sequence ID" value="MEJ2866404.1"/>
    <property type="molecule type" value="Genomic_DNA"/>
</dbReference>
<evidence type="ECO:0000256" key="1">
    <source>
        <dbReference type="ARBA" id="ARBA00022676"/>
    </source>
</evidence>
<keyword evidence="7" id="KW-1185">Reference proteome</keyword>
<dbReference type="Proteomes" id="UP001385809">
    <property type="component" value="Unassembled WGS sequence"/>
</dbReference>
<dbReference type="PANTHER" id="PTHR12526">
    <property type="entry name" value="GLYCOSYLTRANSFERASE"/>
    <property type="match status" value="1"/>
</dbReference>
<accession>A0ABU8MGH9</accession>
<dbReference type="SUPFAM" id="SSF53756">
    <property type="entry name" value="UDP-Glycosyltransferase/glycogen phosphorylase"/>
    <property type="match status" value="1"/>
</dbReference>